<dbReference type="VEuPathDB" id="FungiDB:FUN_008443"/>
<dbReference type="OrthoDB" id="2388242at2759"/>
<name>A0A2I1FBU8_9GLOM</name>
<dbReference type="PANTHER" id="PTHR46579:SF2">
    <property type="entry name" value="C2H2-TYPE DOMAIN-CONTAINING PROTEIN"/>
    <property type="match status" value="1"/>
</dbReference>
<evidence type="ECO:0000313" key="2">
    <source>
        <dbReference type="EMBL" id="PKC17360.1"/>
    </source>
</evidence>
<sequence length="497" mass="58351">MSLRMRIKVQCFCDKCEGNKLVDPRTKIKHEEFMSRKIKYQKARLFVLPDDDEMYDNGQETGPSDEMSNIEIYDNGQEAGPFGLLGLPDEIMREEMDDEQEAGPSELLGLPDEIMREEMDDDGMEFPKRNYNFLTKKLPMQSVKKGKISNRIFENLLLDDNDQNRHSKDPEDNDQNIDSENKVDSENDEYEEINFASPNFDDKPKRPNTVNNHHMHYCWIILCLLLSTIDKNKFLSFPSSLYIAKKELGIPTDIIQYAACNKCHKLYDINELLGKTEVQTCSFINFPNHTIQRFRQPCNNPLTKEINNNNQQIYRPIMTYPIGNIRQQLTLFFGRKDFETSCREWANRKNDTEALFNIYDVHLWNGYNIITHESNNDRFIRGAIIGYSSDVPATRKLCGFISSRIVCYRCHKFANFVGNQPNFGGFSDFEDWFVDQDIKIIREKASEWKQCQTEESQKAHVSQHYVCWFEIYNLHYFNPVRHCVVDPMHCLFLRVAK</sequence>
<comment type="caution">
    <text evidence="2">The sequence shown here is derived from an EMBL/GenBank/DDBJ whole genome shotgun (WGS) entry which is preliminary data.</text>
</comment>
<dbReference type="VEuPathDB" id="FungiDB:RhiirA1_388194"/>
<organism evidence="2 3">
    <name type="scientific">Rhizophagus irregularis</name>
    <dbReference type="NCBI Taxonomy" id="588596"/>
    <lineage>
        <taxon>Eukaryota</taxon>
        <taxon>Fungi</taxon>
        <taxon>Fungi incertae sedis</taxon>
        <taxon>Mucoromycota</taxon>
        <taxon>Glomeromycotina</taxon>
        <taxon>Glomeromycetes</taxon>
        <taxon>Glomerales</taxon>
        <taxon>Glomeraceae</taxon>
        <taxon>Rhizophagus</taxon>
    </lineage>
</organism>
<dbReference type="EMBL" id="LLXJ01000017">
    <property type="protein sequence ID" value="PKC17360.1"/>
    <property type="molecule type" value="Genomic_DNA"/>
</dbReference>
<dbReference type="PANTHER" id="PTHR46579">
    <property type="entry name" value="F5/8 TYPE C DOMAIN-CONTAINING PROTEIN-RELATED"/>
    <property type="match status" value="1"/>
</dbReference>
<gene>
    <name evidence="2" type="ORF">RhiirA5_405934</name>
</gene>
<feature type="region of interest" description="Disordered" evidence="1">
    <location>
        <begin position="160"/>
        <end position="188"/>
    </location>
</feature>
<reference evidence="2 3" key="1">
    <citation type="submission" date="2016-04" db="EMBL/GenBank/DDBJ databases">
        <title>Genome analyses suggest a sexual origin of heterokaryosis in a supposedly ancient asexual fungus.</title>
        <authorList>
            <person name="Ropars J."/>
            <person name="Sedzielewska K."/>
            <person name="Noel J."/>
            <person name="Charron P."/>
            <person name="Farinelli L."/>
            <person name="Marton T."/>
            <person name="Kruger M."/>
            <person name="Pelin A."/>
            <person name="Brachmann A."/>
            <person name="Corradi N."/>
        </authorList>
    </citation>
    <scope>NUCLEOTIDE SEQUENCE [LARGE SCALE GENOMIC DNA]</scope>
    <source>
        <strain evidence="2 3">A5</strain>
    </source>
</reference>
<proteinExistence type="predicted"/>
<dbReference type="VEuPathDB" id="FungiDB:RhiirFUN_021060"/>
<protein>
    <submittedName>
        <fullName evidence="2">Uncharacterized protein</fullName>
    </submittedName>
</protein>
<dbReference type="VEuPathDB" id="FungiDB:FUN_005762"/>
<dbReference type="Proteomes" id="UP000232722">
    <property type="component" value="Unassembled WGS sequence"/>
</dbReference>
<evidence type="ECO:0000256" key="1">
    <source>
        <dbReference type="SAM" id="MobiDB-lite"/>
    </source>
</evidence>
<accession>A0A2I1FBU8</accession>
<reference evidence="2 3" key="2">
    <citation type="submission" date="2017-09" db="EMBL/GenBank/DDBJ databases">
        <title>Extensive intraspecific genome diversity in a model arbuscular mycorrhizal fungus.</title>
        <authorList>
            <person name="Chen E.C."/>
            <person name="Morin E."/>
            <person name="Beaudet D."/>
            <person name="Noel J."/>
            <person name="Ndikumana S."/>
            <person name="Charron P."/>
            <person name="St-Onge C."/>
            <person name="Giorgi J."/>
            <person name="Grigoriev I.V."/>
            <person name="Roux C."/>
            <person name="Martin F.M."/>
            <person name="Corradi N."/>
        </authorList>
    </citation>
    <scope>NUCLEOTIDE SEQUENCE [LARGE SCALE GENOMIC DNA]</scope>
    <source>
        <strain evidence="2 3">A5</strain>
    </source>
</reference>
<dbReference type="AlphaFoldDB" id="A0A2I1FBU8"/>
<evidence type="ECO:0000313" key="3">
    <source>
        <dbReference type="Proteomes" id="UP000232722"/>
    </source>
</evidence>
<dbReference type="VEuPathDB" id="FungiDB:RhiirA1_467758"/>